<keyword evidence="4" id="KW-0479">Metal-binding</keyword>
<dbReference type="GO" id="GO:0006364">
    <property type="term" value="P:rRNA processing"/>
    <property type="evidence" value="ECO:0007669"/>
    <property type="project" value="InterPro"/>
</dbReference>
<comment type="similarity">
    <text evidence="2">Belongs to the endoribonuclease YbeY family.</text>
</comment>
<dbReference type="Pfam" id="PF02130">
    <property type="entry name" value="YbeY"/>
    <property type="match status" value="1"/>
</dbReference>
<keyword evidence="5" id="KW-0255">Endonuclease</keyword>
<dbReference type="GO" id="GO:0004222">
    <property type="term" value="F:metalloendopeptidase activity"/>
    <property type="evidence" value="ECO:0007669"/>
    <property type="project" value="InterPro"/>
</dbReference>
<dbReference type="GO" id="GO:0004519">
    <property type="term" value="F:endonuclease activity"/>
    <property type="evidence" value="ECO:0007669"/>
    <property type="project" value="UniProtKB-KW"/>
</dbReference>
<dbReference type="SUPFAM" id="SSF55486">
    <property type="entry name" value="Metalloproteases ('zincins'), catalytic domain"/>
    <property type="match status" value="1"/>
</dbReference>
<sequence>MIKILIQADSRYPVNRKRIRQKIRQVLRNKGIKKQAELSVLIVGDRKMASLNSKYLKRKGTTDVLSFSLLEGKKIFPKEETLRLGDIVISYPQARKQAGQYNILVDKEIDRLVEHGLLHLLGVHH</sequence>
<dbReference type="AlphaFoldDB" id="A0A2H0WBM2"/>
<keyword evidence="6" id="KW-0378">Hydrolase</keyword>
<protein>
    <submittedName>
        <fullName evidence="8">rRNA maturation RNase YbeY</fullName>
    </submittedName>
</protein>
<dbReference type="GO" id="GO:0046872">
    <property type="term" value="F:metal ion binding"/>
    <property type="evidence" value="ECO:0007669"/>
    <property type="project" value="UniProtKB-KW"/>
</dbReference>
<evidence type="ECO:0000256" key="1">
    <source>
        <dbReference type="ARBA" id="ARBA00001947"/>
    </source>
</evidence>
<dbReference type="PANTHER" id="PTHR46986">
    <property type="entry name" value="ENDORIBONUCLEASE YBEY, CHLOROPLASTIC"/>
    <property type="match status" value="1"/>
</dbReference>
<accession>A0A2H0WBM2</accession>
<evidence type="ECO:0000256" key="2">
    <source>
        <dbReference type="ARBA" id="ARBA00010875"/>
    </source>
</evidence>
<gene>
    <name evidence="8" type="primary">ybeY</name>
    <name evidence="8" type="ORF">COT75_01980</name>
</gene>
<evidence type="ECO:0000256" key="3">
    <source>
        <dbReference type="ARBA" id="ARBA00022722"/>
    </source>
</evidence>
<dbReference type="Proteomes" id="UP000230093">
    <property type="component" value="Unassembled WGS sequence"/>
</dbReference>
<dbReference type="NCBIfam" id="TIGR00043">
    <property type="entry name" value="rRNA maturation RNase YbeY"/>
    <property type="match status" value="1"/>
</dbReference>
<dbReference type="EMBL" id="PEZT01000011">
    <property type="protein sequence ID" value="PIS09328.1"/>
    <property type="molecule type" value="Genomic_DNA"/>
</dbReference>
<reference evidence="9" key="1">
    <citation type="submission" date="2017-09" db="EMBL/GenBank/DDBJ databases">
        <title>Depth-based differentiation of microbial function through sediment-hosted aquifers and enrichment of novel symbionts in the deep terrestrial subsurface.</title>
        <authorList>
            <person name="Probst A.J."/>
            <person name="Ladd B."/>
            <person name="Jarett J.K."/>
            <person name="Geller-Mcgrath D.E."/>
            <person name="Sieber C.M.K."/>
            <person name="Emerson J.B."/>
            <person name="Anantharaman K."/>
            <person name="Thomas B.C."/>
            <person name="Malmstrom R."/>
            <person name="Stieglmeier M."/>
            <person name="Klingl A."/>
            <person name="Woyke T."/>
            <person name="Ryan C.M."/>
            <person name="Banfield J.F."/>
        </authorList>
    </citation>
    <scope>NUCLEOTIDE SEQUENCE [LARGE SCALE GENOMIC DNA]</scope>
</reference>
<evidence type="ECO:0000313" key="9">
    <source>
        <dbReference type="Proteomes" id="UP000230093"/>
    </source>
</evidence>
<dbReference type="InterPro" id="IPR002036">
    <property type="entry name" value="YbeY"/>
</dbReference>
<evidence type="ECO:0000256" key="7">
    <source>
        <dbReference type="ARBA" id="ARBA00022833"/>
    </source>
</evidence>
<dbReference type="PANTHER" id="PTHR46986:SF1">
    <property type="entry name" value="ENDORIBONUCLEASE YBEY, CHLOROPLASTIC"/>
    <property type="match status" value="1"/>
</dbReference>
<comment type="caution">
    <text evidence="8">The sequence shown here is derived from an EMBL/GenBank/DDBJ whole genome shotgun (WGS) entry which is preliminary data.</text>
</comment>
<evidence type="ECO:0000256" key="4">
    <source>
        <dbReference type="ARBA" id="ARBA00022723"/>
    </source>
</evidence>
<evidence type="ECO:0000256" key="5">
    <source>
        <dbReference type="ARBA" id="ARBA00022759"/>
    </source>
</evidence>
<name>A0A2H0WBM2_9BACT</name>
<evidence type="ECO:0000313" key="8">
    <source>
        <dbReference type="EMBL" id="PIS09328.1"/>
    </source>
</evidence>
<comment type="cofactor">
    <cofactor evidence="1">
        <name>Zn(2+)</name>
        <dbReference type="ChEBI" id="CHEBI:29105"/>
    </cofactor>
</comment>
<evidence type="ECO:0000256" key="6">
    <source>
        <dbReference type="ARBA" id="ARBA00022801"/>
    </source>
</evidence>
<dbReference type="InterPro" id="IPR023091">
    <property type="entry name" value="MetalPrtase_cat_dom_sf_prd"/>
</dbReference>
<keyword evidence="7" id="KW-0862">Zinc</keyword>
<dbReference type="Gene3D" id="3.40.390.30">
    <property type="entry name" value="Metalloproteases ('zincins'), catalytic domain"/>
    <property type="match status" value="1"/>
</dbReference>
<organism evidence="8 9">
    <name type="scientific">Candidatus Beckwithbacteria bacterium CG10_big_fil_rev_8_21_14_0_10_34_10</name>
    <dbReference type="NCBI Taxonomy" id="1974495"/>
    <lineage>
        <taxon>Bacteria</taxon>
        <taxon>Candidatus Beckwithiibacteriota</taxon>
    </lineage>
</organism>
<proteinExistence type="inferred from homology"/>
<keyword evidence="3" id="KW-0540">Nuclease</keyword>